<keyword evidence="6 10" id="KW-0256">Endoplasmic reticulum</keyword>
<dbReference type="InterPro" id="IPR013233">
    <property type="entry name" value="PIG-X/PBN1"/>
</dbReference>
<evidence type="ECO:0000256" key="2">
    <source>
        <dbReference type="ARBA" id="ARBA00004687"/>
    </source>
</evidence>
<comment type="pathway">
    <text evidence="2 10">Glycolipid biosynthesis; glycosylphosphatidylinositol-anchor biosynthesis.</text>
</comment>
<evidence type="ECO:0000256" key="1">
    <source>
        <dbReference type="ARBA" id="ARBA00004389"/>
    </source>
</evidence>
<dbReference type="VEuPathDB" id="FungiDB:SPPG_01075"/>
<dbReference type="Proteomes" id="UP000053201">
    <property type="component" value="Unassembled WGS sequence"/>
</dbReference>
<dbReference type="PANTHER" id="PTHR28650">
    <property type="entry name" value="PHOSPHATIDYLINOSITOL-GLYCAN BIOSYNTHESIS CLASS X PROTEIN"/>
    <property type="match status" value="1"/>
</dbReference>
<name>A0A0L0HRT6_SPIPD</name>
<comment type="subcellular location">
    <subcellularLocation>
        <location evidence="1 10">Endoplasmic reticulum membrane</location>
        <topology evidence="1 10">Single-pass membrane protein</topology>
    </subcellularLocation>
</comment>
<proteinExistence type="inferred from homology"/>
<feature type="transmembrane region" description="Helical" evidence="10">
    <location>
        <begin position="227"/>
        <end position="248"/>
    </location>
</feature>
<keyword evidence="4 10" id="KW-0337">GPI-anchor biosynthesis</keyword>
<evidence type="ECO:0000256" key="9">
    <source>
        <dbReference type="ARBA" id="ARBA00023180"/>
    </source>
</evidence>
<organism evidence="11 12">
    <name type="scientific">Spizellomyces punctatus (strain DAOM BR117)</name>
    <dbReference type="NCBI Taxonomy" id="645134"/>
    <lineage>
        <taxon>Eukaryota</taxon>
        <taxon>Fungi</taxon>
        <taxon>Fungi incertae sedis</taxon>
        <taxon>Chytridiomycota</taxon>
        <taxon>Chytridiomycota incertae sedis</taxon>
        <taxon>Chytridiomycetes</taxon>
        <taxon>Spizellomycetales</taxon>
        <taxon>Spizellomycetaceae</taxon>
        <taxon>Spizellomyces</taxon>
    </lineage>
</organism>
<dbReference type="EMBL" id="KQ257451">
    <property type="protein sequence ID" value="KND03600.1"/>
    <property type="molecule type" value="Genomic_DNA"/>
</dbReference>
<gene>
    <name evidence="11" type="ORF">SPPG_01075</name>
</gene>
<dbReference type="GO" id="GO:0005789">
    <property type="term" value="C:endoplasmic reticulum membrane"/>
    <property type="evidence" value="ECO:0007669"/>
    <property type="project" value="UniProtKB-SubCell"/>
</dbReference>
<comment type="function">
    <text evidence="10">Required for proper folding and/or the stability of a subset of proteins in the endoplasmic reticulum. Component of glycosylphosphatidylinositol-mannosyltransferase 1 which transfers the first of the 4 mannoses in the GPI-anchor precursors during GPI-anchor biosynthesis. Probably acts by stabilizing the mannosyltransferase GPI14.</text>
</comment>
<dbReference type="UniPathway" id="UPA00196"/>
<dbReference type="PANTHER" id="PTHR28650:SF1">
    <property type="entry name" value="PHOSPHATIDYLINOSITOL-GLYCAN BIOSYNTHESIS CLASS X PROTEIN"/>
    <property type="match status" value="1"/>
</dbReference>
<evidence type="ECO:0000256" key="3">
    <source>
        <dbReference type="ARBA" id="ARBA00010345"/>
    </source>
</evidence>
<dbReference type="SMART" id="SM00780">
    <property type="entry name" value="PIG-X"/>
    <property type="match status" value="1"/>
</dbReference>
<dbReference type="Pfam" id="PF08320">
    <property type="entry name" value="PIG-X"/>
    <property type="match status" value="1"/>
</dbReference>
<keyword evidence="7 10" id="KW-1133">Transmembrane helix</keyword>
<evidence type="ECO:0000313" key="12">
    <source>
        <dbReference type="Proteomes" id="UP000053201"/>
    </source>
</evidence>
<evidence type="ECO:0000313" key="11">
    <source>
        <dbReference type="EMBL" id="KND03600.1"/>
    </source>
</evidence>
<accession>A0A0L0HRT6</accession>
<dbReference type="InParanoid" id="A0A0L0HRT6"/>
<keyword evidence="8 10" id="KW-0472">Membrane</keyword>
<keyword evidence="9" id="KW-0325">Glycoprotein</keyword>
<feature type="signal peptide" evidence="10">
    <location>
        <begin position="1"/>
        <end position="26"/>
    </location>
</feature>
<evidence type="ECO:0000256" key="7">
    <source>
        <dbReference type="ARBA" id="ARBA00022989"/>
    </source>
</evidence>
<dbReference type="InterPro" id="IPR040039">
    <property type="entry name" value="PIGX"/>
</dbReference>
<dbReference type="GO" id="GO:0006506">
    <property type="term" value="P:GPI anchor biosynthetic process"/>
    <property type="evidence" value="ECO:0007669"/>
    <property type="project" value="UniProtKB-UniPathway"/>
</dbReference>
<reference evidence="11 12" key="1">
    <citation type="submission" date="2009-08" db="EMBL/GenBank/DDBJ databases">
        <title>The Genome Sequence of Spizellomyces punctatus strain DAOM BR117.</title>
        <authorList>
            <consortium name="The Broad Institute Genome Sequencing Platform"/>
            <person name="Russ C."/>
            <person name="Cuomo C."/>
            <person name="Shea T."/>
            <person name="Young S.K."/>
            <person name="Zeng Q."/>
            <person name="Koehrsen M."/>
            <person name="Haas B."/>
            <person name="Borodovsky M."/>
            <person name="Guigo R."/>
            <person name="Alvarado L."/>
            <person name="Berlin A."/>
            <person name="Bochicchio J."/>
            <person name="Borenstein D."/>
            <person name="Chapman S."/>
            <person name="Chen Z."/>
            <person name="Engels R."/>
            <person name="Freedman E."/>
            <person name="Gellesch M."/>
            <person name="Goldberg J."/>
            <person name="Griggs A."/>
            <person name="Gujja S."/>
            <person name="Heiman D."/>
            <person name="Hepburn T."/>
            <person name="Howarth C."/>
            <person name="Jen D."/>
            <person name="Larson L."/>
            <person name="Lewis B."/>
            <person name="Mehta T."/>
            <person name="Park D."/>
            <person name="Pearson M."/>
            <person name="Roberts A."/>
            <person name="Saif S."/>
            <person name="Shenoy N."/>
            <person name="Sisk P."/>
            <person name="Stolte C."/>
            <person name="Sykes S."/>
            <person name="Thomson T."/>
            <person name="Walk T."/>
            <person name="White J."/>
            <person name="Yandava C."/>
            <person name="Burger G."/>
            <person name="Gray M.W."/>
            <person name="Holland P.W.H."/>
            <person name="King N."/>
            <person name="Lang F.B.F."/>
            <person name="Roger A.J."/>
            <person name="Ruiz-Trillo I."/>
            <person name="Lander E."/>
            <person name="Nusbaum C."/>
        </authorList>
    </citation>
    <scope>NUCLEOTIDE SEQUENCE [LARGE SCALE GENOMIC DNA]</scope>
    <source>
        <strain evidence="11 12">DAOM BR117</strain>
    </source>
</reference>
<dbReference type="RefSeq" id="XP_016611639.1">
    <property type="nucleotide sequence ID" value="XM_016749396.1"/>
</dbReference>
<sequence>MYGKHTLISGLLFAVLLCGFIIQSHASSLKDQSRIDSSSSEDNIVLQTELLPGYGYHQKFQITIHRREQLKEGQLVLLLGFGSAAFADRYEIGRISWPVGVTVACVGDADLEAPAYASTATRNGVLLRVQFAQQSDTTLIISLPYHMRYQAPQAQSLRVAVDTVQTAAYLTRETDVSLPSITEHEFFQLVQGHTDNVLIRSGWNRMEMSTRPYTVEIPVGQISDQGVIGILTYTVTLFGTVLVTWVLLASSYGNNLSKIKAA</sequence>
<evidence type="ECO:0000256" key="5">
    <source>
        <dbReference type="ARBA" id="ARBA00022692"/>
    </source>
</evidence>
<keyword evidence="12" id="KW-1185">Reference proteome</keyword>
<feature type="chain" id="PRO_5025074087" description="Protein PBN1" evidence="10">
    <location>
        <begin position="27"/>
        <end position="262"/>
    </location>
</feature>
<evidence type="ECO:0000256" key="6">
    <source>
        <dbReference type="ARBA" id="ARBA00022824"/>
    </source>
</evidence>
<dbReference type="AlphaFoldDB" id="A0A0L0HRT6"/>
<keyword evidence="5 10" id="KW-0812">Transmembrane</keyword>
<keyword evidence="10" id="KW-0732">Signal</keyword>
<evidence type="ECO:0000256" key="10">
    <source>
        <dbReference type="RuleBase" id="RU366056"/>
    </source>
</evidence>
<dbReference type="GeneID" id="27684764"/>
<comment type="similarity">
    <text evidence="3 10">Belongs to the PIGX family.</text>
</comment>
<evidence type="ECO:0000256" key="4">
    <source>
        <dbReference type="ARBA" id="ARBA00022502"/>
    </source>
</evidence>
<protein>
    <recommendedName>
        <fullName evidence="10">Protein PBN1</fullName>
    </recommendedName>
</protein>
<dbReference type="OrthoDB" id="2106651at2759"/>
<evidence type="ECO:0000256" key="8">
    <source>
        <dbReference type="ARBA" id="ARBA00023136"/>
    </source>
</evidence>